<evidence type="ECO:0000256" key="1">
    <source>
        <dbReference type="ARBA" id="ARBA00012506"/>
    </source>
</evidence>
<evidence type="ECO:0000256" key="5">
    <source>
        <dbReference type="ARBA" id="ARBA00023004"/>
    </source>
</evidence>
<keyword evidence="9" id="KW-1185">Reference proteome</keyword>
<evidence type="ECO:0000313" key="8">
    <source>
        <dbReference type="EMBL" id="OPJ63773.1"/>
    </source>
</evidence>
<dbReference type="Gene3D" id="1.10.3210.10">
    <property type="entry name" value="Hypothetical protein af1432"/>
    <property type="match status" value="1"/>
</dbReference>
<dbReference type="CDD" id="cd00077">
    <property type="entry name" value="HDc"/>
    <property type="match status" value="1"/>
</dbReference>
<dbReference type="GO" id="GO:0016779">
    <property type="term" value="F:nucleotidyltransferase activity"/>
    <property type="evidence" value="ECO:0007669"/>
    <property type="project" value="UniProtKB-KW"/>
</dbReference>
<dbReference type="EMBL" id="MZGV01000007">
    <property type="protein sequence ID" value="OPJ63773.1"/>
    <property type="molecule type" value="Genomic_DNA"/>
</dbReference>
<sequence>MWSEDEIIAFLKTNLTEKRFKHVIGVRNTAVKLAQVHGEDEKKAAYAALIHDCAKNMDKDKLKKIIEDAGMVLDEVECYAPQLLHSKAGAVIAKDKMGISDKDILNSVIYHTTGRANMSRLEKIIYLADYIEPSRDFLGVDKVRSSAFVDLDGTLLLSIDNSIKYILDKGQLLHIDTIRARNWLILNK</sequence>
<evidence type="ECO:0000256" key="4">
    <source>
        <dbReference type="ARBA" id="ARBA00022801"/>
    </source>
</evidence>
<comment type="caution">
    <text evidence="8">The sequence shown here is derived from an EMBL/GenBank/DDBJ whole genome shotgun (WGS) entry which is preliminary data.</text>
</comment>
<evidence type="ECO:0000256" key="2">
    <source>
        <dbReference type="ARBA" id="ARBA00022723"/>
    </source>
</evidence>
<dbReference type="SMART" id="SM00471">
    <property type="entry name" value="HDc"/>
    <property type="match status" value="1"/>
</dbReference>
<dbReference type="OrthoDB" id="5295945at2"/>
<dbReference type="STRING" id="1450648.CLORY_09570"/>
<feature type="domain" description="HD" evidence="7">
    <location>
        <begin position="19"/>
        <end position="134"/>
    </location>
</feature>
<keyword evidence="2" id="KW-0479">Metal-binding</keyword>
<dbReference type="PROSITE" id="PS51831">
    <property type="entry name" value="HD"/>
    <property type="match status" value="1"/>
</dbReference>
<dbReference type="EC" id="3.6.1.41" evidence="1"/>
<dbReference type="NCBIfam" id="TIGR00488">
    <property type="entry name" value="bis(5'-nucleosyl)-tetraphosphatase (symmetrical) YqeK"/>
    <property type="match status" value="1"/>
</dbReference>
<evidence type="ECO:0000259" key="7">
    <source>
        <dbReference type="PROSITE" id="PS51831"/>
    </source>
</evidence>
<proteinExistence type="predicted"/>
<dbReference type="PANTHER" id="PTHR35795">
    <property type="entry name" value="SLR1885 PROTEIN"/>
    <property type="match status" value="1"/>
</dbReference>
<keyword evidence="8" id="KW-0548">Nucleotidyltransferase</keyword>
<organism evidence="8 9">
    <name type="scientific">Clostridium oryzae</name>
    <dbReference type="NCBI Taxonomy" id="1450648"/>
    <lineage>
        <taxon>Bacteria</taxon>
        <taxon>Bacillati</taxon>
        <taxon>Bacillota</taxon>
        <taxon>Clostridia</taxon>
        <taxon>Eubacteriales</taxon>
        <taxon>Clostridiaceae</taxon>
        <taxon>Clostridium</taxon>
    </lineage>
</organism>
<evidence type="ECO:0000313" key="9">
    <source>
        <dbReference type="Proteomes" id="UP000190080"/>
    </source>
</evidence>
<dbReference type="Pfam" id="PF01966">
    <property type="entry name" value="HD"/>
    <property type="match status" value="1"/>
</dbReference>
<dbReference type="InterPro" id="IPR051094">
    <property type="entry name" value="Diverse_Catalytic_Enzymes"/>
</dbReference>
<dbReference type="Proteomes" id="UP000190080">
    <property type="component" value="Unassembled WGS sequence"/>
</dbReference>
<dbReference type="InterPro" id="IPR003607">
    <property type="entry name" value="HD/PDEase_dom"/>
</dbReference>
<dbReference type="PANTHER" id="PTHR35795:SF1">
    <property type="entry name" value="BIS(5'-NUCLEOSYL)-TETRAPHOSPHATASE, SYMMETRICAL"/>
    <property type="match status" value="1"/>
</dbReference>
<reference evidence="8 9" key="1">
    <citation type="submission" date="2017-03" db="EMBL/GenBank/DDBJ databases">
        <title>Genome sequence of Clostridium oryzae DSM 28571.</title>
        <authorList>
            <person name="Poehlein A."/>
            <person name="Daniel R."/>
        </authorList>
    </citation>
    <scope>NUCLEOTIDE SEQUENCE [LARGE SCALE GENOMIC DNA]</scope>
    <source>
        <strain evidence="8 9">DSM 28571</strain>
    </source>
</reference>
<dbReference type="GO" id="GO:0046872">
    <property type="term" value="F:metal ion binding"/>
    <property type="evidence" value="ECO:0007669"/>
    <property type="project" value="UniProtKB-KW"/>
</dbReference>
<dbReference type="GO" id="GO:0000166">
    <property type="term" value="F:nucleotide binding"/>
    <property type="evidence" value="ECO:0007669"/>
    <property type="project" value="UniProtKB-KW"/>
</dbReference>
<comment type="catalytic activity">
    <reaction evidence="6">
        <text>P(1),P(4)-bis(5'-adenosyl) tetraphosphate + H2O = 2 ADP + 2 H(+)</text>
        <dbReference type="Rhea" id="RHEA:24252"/>
        <dbReference type="ChEBI" id="CHEBI:15377"/>
        <dbReference type="ChEBI" id="CHEBI:15378"/>
        <dbReference type="ChEBI" id="CHEBI:58141"/>
        <dbReference type="ChEBI" id="CHEBI:456216"/>
        <dbReference type="EC" id="3.6.1.41"/>
    </reaction>
</comment>
<keyword evidence="3" id="KW-0547">Nucleotide-binding</keyword>
<name>A0A1V4IV42_9CLOT</name>
<dbReference type="InterPro" id="IPR006674">
    <property type="entry name" value="HD_domain"/>
</dbReference>
<keyword evidence="4" id="KW-0378">Hydrolase</keyword>
<dbReference type="GO" id="GO:0008803">
    <property type="term" value="F:bis(5'-nucleosyl)-tetraphosphatase (symmetrical) activity"/>
    <property type="evidence" value="ECO:0007669"/>
    <property type="project" value="UniProtKB-EC"/>
</dbReference>
<evidence type="ECO:0000256" key="3">
    <source>
        <dbReference type="ARBA" id="ARBA00022741"/>
    </source>
</evidence>
<dbReference type="AlphaFoldDB" id="A0A1V4IV42"/>
<keyword evidence="8" id="KW-0808">Transferase</keyword>
<dbReference type="RefSeq" id="WP_079422388.1">
    <property type="nucleotide sequence ID" value="NZ_MZGV01000007.1"/>
</dbReference>
<accession>A0A1V4IV42</accession>
<dbReference type="SUPFAM" id="SSF109604">
    <property type="entry name" value="HD-domain/PDEase-like"/>
    <property type="match status" value="1"/>
</dbReference>
<protein>
    <recommendedName>
        <fullName evidence="1">bis(5'-nucleosyl)-tetraphosphatase (symmetrical)</fullName>
        <ecNumber evidence="1">3.6.1.41</ecNumber>
    </recommendedName>
</protein>
<keyword evidence="5" id="KW-0408">Iron</keyword>
<gene>
    <name evidence="8" type="ORF">CLORY_09570</name>
</gene>
<evidence type="ECO:0000256" key="6">
    <source>
        <dbReference type="ARBA" id="ARBA00049417"/>
    </source>
</evidence>
<dbReference type="InterPro" id="IPR005249">
    <property type="entry name" value="YqeK"/>
</dbReference>